<gene>
    <name evidence="1" type="ORF">M998_1467</name>
</gene>
<dbReference type="RefSeq" id="WP_068908204.1">
    <property type="nucleotide sequence ID" value="NZ_LXEW01000021.1"/>
</dbReference>
<dbReference type="Proteomes" id="UP000078224">
    <property type="component" value="Unassembled WGS sequence"/>
</dbReference>
<organism evidence="1 2">
    <name type="scientific">Providencia heimbachae ATCC 35613</name>
    <dbReference type="NCBI Taxonomy" id="1354272"/>
    <lineage>
        <taxon>Bacteria</taxon>
        <taxon>Pseudomonadati</taxon>
        <taxon>Pseudomonadota</taxon>
        <taxon>Gammaproteobacteria</taxon>
        <taxon>Enterobacterales</taxon>
        <taxon>Morganellaceae</taxon>
        <taxon>Providencia</taxon>
    </lineage>
</organism>
<protein>
    <submittedName>
        <fullName evidence="1">Uncharacterized protein</fullName>
    </submittedName>
</protein>
<evidence type="ECO:0000313" key="2">
    <source>
        <dbReference type="Proteomes" id="UP000078224"/>
    </source>
</evidence>
<name>A0A1B7JY23_9GAMM</name>
<evidence type="ECO:0000313" key="1">
    <source>
        <dbReference type="EMBL" id="OAT52788.1"/>
    </source>
</evidence>
<sequence>MSSKIVNFFYHALHYFRPNKKRNINISQVNNINNLLPVPRSLREQIKNTPITEIIPAINFVGKHFKLPERFYFRKNCDTRIENLSYNNQKIVLNINNKMESYFDSDFISDKKIIHNRDELISELNYQISMQNNDNFIKTENNELSIVKSKKSKSCFHQIGIDLNRMNIKVKINKNKAIRLNEINDLNEKFYHIPPSHISHICNTANQSHLANAYFEVVGMIKNNNDEYLSQKENSSSILIEVLEANHYQVTSECVFNLTNIKTNNPIRNTEVATKTITKFKIDDIGNLTPEINDRLIIDIKMETNPEGK</sequence>
<accession>A0A1B7JY23</accession>
<dbReference type="AlphaFoldDB" id="A0A1B7JY23"/>
<proteinExistence type="predicted"/>
<keyword evidence="2" id="KW-1185">Reference proteome</keyword>
<reference evidence="1 2" key="1">
    <citation type="submission" date="2016-04" db="EMBL/GenBank/DDBJ databases">
        <title>ATOL: Assembling a taxonomically balanced genome-scale reconstruction of the evolutionary history of the Enterobacteriaceae.</title>
        <authorList>
            <person name="Plunkett G.III."/>
            <person name="Neeno-Eckwall E.C."/>
            <person name="Glasner J.D."/>
            <person name="Perna N.T."/>
        </authorList>
    </citation>
    <scope>NUCLEOTIDE SEQUENCE [LARGE SCALE GENOMIC DNA]</scope>
    <source>
        <strain evidence="1 2">ATCC 35613</strain>
    </source>
</reference>
<dbReference type="OrthoDB" id="10006108at2"/>
<comment type="caution">
    <text evidence="1">The sequence shown here is derived from an EMBL/GenBank/DDBJ whole genome shotgun (WGS) entry which is preliminary data.</text>
</comment>
<dbReference type="PATRIC" id="fig|1354272.4.peg.1489"/>
<dbReference type="EMBL" id="LXEW01000021">
    <property type="protein sequence ID" value="OAT52788.1"/>
    <property type="molecule type" value="Genomic_DNA"/>
</dbReference>